<dbReference type="eggNOG" id="COG1472">
    <property type="taxonomic scope" value="Bacteria"/>
</dbReference>
<dbReference type="Gene3D" id="3.20.20.300">
    <property type="entry name" value="Glycoside hydrolase, family 3, N-terminal domain"/>
    <property type="match status" value="1"/>
</dbReference>
<protein>
    <submittedName>
        <fullName evidence="4">Glucan 1,4-beta-glucosidase</fullName>
    </submittedName>
    <submittedName>
        <fullName evidence="3">Xylan 1,4-beta-xylosidase</fullName>
        <ecNumber evidence="3">3.2.1.37</ecNumber>
    </submittedName>
</protein>
<dbReference type="GO" id="GO:0009044">
    <property type="term" value="F:xylan 1,4-beta-xylosidase activity"/>
    <property type="evidence" value="ECO:0007669"/>
    <property type="project" value="UniProtKB-EC"/>
</dbReference>
<gene>
    <name evidence="3" type="primary">xyl3A_3</name>
    <name evidence="4" type="ORF">PD5205_03904</name>
    <name evidence="3" type="ORF">PD885_00092</name>
</gene>
<name>A0A1Y6H1I6_9XANT</name>
<accession>A0A1Y6H1I6</accession>
<dbReference type="GO" id="GO:0005975">
    <property type="term" value="P:carbohydrate metabolic process"/>
    <property type="evidence" value="ECO:0007669"/>
    <property type="project" value="InterPro"/>
</dbReference>
<dbReference type="AlphaFoldDB" id="A0A1Y6H1I6"/>
<proteinExistence type="predicted"/>
<dbReference type="EMBL" id="LT853885">
    <property type="protein sequence ID" value="SMR05176.1"/>
    <property type="molecule type" value="Genomic_DNA"/>
</dbReference>
<reference evidence="3 5" key="2">
    <citation type="submission" date="2017-05" db="EMBL/GenBank/DDBJ databases">
        <authorList>
            <person name="Blom J."/>
        </authorList>
    </citation>
    <scope>NUCLEOTIDE SEQUENCE [LARGE SCALE GENOMIC DNA]</scope>
    <source>
        <strain evidence="3">PD885</strain>
    </source>
</reference>
<evidence type="ECO:0000313" key="6">
    <source>
        <dbReference type="Proteomes" id="UP000195953"/>
    </source>
</evidence>
<keyword evidence="2" id="KW-0732">Signal</keyword>
<dbReference type="Proteomes" id="UP000195877">
    <property type="component" value="Chromosome 1"/>
</dbReference>
<dbReference type="Proteomes" id="UP000195953">
    <property type="component" value="Chromosome 1"/>
</dbReference>
<dbReference type="InterPro" id="IPR017853">
    <property type="entry name" value="GH"/>
</dbReference>
<evidence type="ECO:0000256" key="2">
    <source>
        <dbReference type="SAM" id="SignalP"/>
    </source>
</evidence>
<evidence type="ECO:0000313" key="5">
    <source>
        <dbReference type="Proteomes" id="UP000195877"/>
    </source>
</evidence>
<dbReference type="InterPro" id="IPR036962">
    <property type="entry name" value="Glyco_hydro_3_N_sf"/>
</dbReference>
<reference evidence="4 6" key="1">
    <citation type="submission" date="2017-05" db="EMBL/GenBank/DDBJ databases">
        <authorList>
            <person name="Song R."/>
            <person name="Chenine A.L."/>
            <person name="Ruprecht R.M."/>
        </authorList>
    </citation>
    <scope>NUCLEOTIDE SEQUENCE [LARGE SCALE GENOMIC DNA]</scope>
    <source>
        <strain evidence="4">PD5205</strain>
    </source>
</reference>
<keyword evidence="3" id="KW-0326">Glycosidase</keyword>
<dbReference type="EMBL" id="LT853882">
    <property type="protein sequence ID" value="SMQ97364.1"/>
    <property type="molecule type" value="Genomic_DNA"/>
</dbReference>
<keyword evidence="5" id="KW-1185">Reference proteome</keyword>
<evidence type="ECO:0000313" key="4">
    <source>
        <dbReference type="EMBL" id="SMR05176.1"/>
    </source>
</evidence>
<feature type="chain" id="PRO_5030038106" evidence="2">
    <location>
        <begin position="33"/>
        <end position="79"/>
    </location>
</feature>
<organism evidence="4 6">
    <name type="scientific">Xanthomonas fragariae</name>
    <dbReference type="NCBI Taxonomy" id="48664"/>
    <lineage>
        <taxon>Bacteria</taxon>
        <taxon>Pseudomonadati</taxon>
        <taxon>Pseudomonadota</taxon>
        <taxon>Gammaproteobacteria</taxon>
        <taxon>Lysobacterales</taxon>
        <taxon>Lysobacteraceae</taxon>
        <taxon>Xanthomonas</taxon>
    </lineage>
</organism>
<dbReference type="SUPFAM" id="SSF51445">
    <property type="entry name" value="(Trans)glycosidases"/>
    <property type="match status" value="1"/>
</dbReference>
<dbReference type="EC" id="3.2.1.37" evidence="3"/>
<evidence type="ECO:0000313" key="3">
    <source>
        <dbReference type="EMBL" id="SMQ97364.1"/>
    </source>
</evidence>
<keyword evidence="1 3" id="KW-0378">Hydrolase</keyword>
<evidence type="ECO:0000256" key="1">
    <source>
        <dbReference type="ARBA" id="ARBA00022801"/>
    </source>
</evidence>
<feature type="signal peptide" evidence="2">
    <location>
        <begin position="1"/>
        <end position="32"/>
    </location>
</feature>
<sequence length="79" mass="8371">MHSHPAHLTTAARRALARGVLAMTLAAGSTQAATPPPYLDTQRAFDARAADLVSRMTLEQKAAQMQNDAPAIARLHVPA</sequence>